<name>A0A177B8R1_9BILA</name>
<keyword evidence="4" id="KW-0418">Kinase</keyword>
<dbReference type="InterPro" id="IPR008271">
    <property type="entry name" value="Ser/Thr_kinase_AS"/>
</dbReference>
<dbReference type="GO" id="GO:0034501">
    <property type="term" value="P:protein localization to kinetochore"/>
    <property type="evidence" value="ECO:0007669"/>
    <property type="project" value="TreeGrafter"/>
</dbReference>
<dbReference type="PROSITE" id="PS00108">
    <property type="entry name" value="PROTEIN_KINASE_ST"/>
    <property type="match status" value="1"/>
</dbReference>
<proteinExistence type="predicted"/>
<dbReference type="GO" id="GO:0007059">
    <property type="term" value="P:chromosome segregation"/>
    <property type="evidence" value="ECO:0007669"/>
    <property type="project" value="TreeGrafter"/>
</dbReference>
<keyword evidence="1" id="KW-0723">Serine/threonine-protein kinase</keyword>
<keyword evidence="2" id="KW-0808">Transferase</keyword>
<feature type="domain" description="Protein kinase" evidence="6">
    <location>
        <begin position="99"/>
        <end position="408"/>
    </location>
</feature>
<dbReference type="Gene3D" id="3.30.200.20">
    <property type="entry name" value="Phosphorylase Kinase, domain 1"/>
    <property type="match status" value="1"/>
</dbReference>
<dbReference type="PROSITE" id="PS50011">
    <property type="entry name" value="PROTEIN_KINASE_DOM"/>
    <property type="match status" value="1"/>
</dbReference>
<dbReference type="GO" id="GO:0004712">
    <property type="term" value="F:protein serine/threonine/tyrosine kinase activity"/>
    <property type="evidence" value="ECO:0007669"/>
    <property type="project" value="TreeGrafter"/>
</dbReference>
<evidence type="ECO:0000259" key="6">
    <source>
        <dbReference type="PROSITE" id="PS50011"/>
    </source>
</evidence>
<dbReference type="PANTHER" id="PTHR22974:SF21">
    <property type="entry name" value="DUAL SPECIFICITY PROTEIN KINASE TTK"/>
    <property type="match status" value="1"/>
</dbReference>
<dbReference type="FunFam" id="3.30.200.20:FF:000131">
    <property type="entry name" value="Dual specificity protein kinase TTK"/>
    <property type="match status" value="1"/>
</dbReference>
<dbReference type="GO" id="GO:0005634">
    <property type="term" value="C:nucleus"/>
    <property type="evidence" value="ECO:0007669"/>
    <property type="project" value="TreeGrafter"/>
</dbReference>
<dbReference type="GO" id="GO:0033316">
    <property type="term" value="P:meiotic spindle assembly checkpoint signaling"/>
    <property type="evidence" value="ECO:0007669"/>
    <property type="project" value="TreeGrafter"/>
</dbReference>
<dbReference type="InterPro" id="IPR011009">
    <property type="entry name" value="Kinase-like_dom_sf"/>
</dbReference>
<evidence type="ECO:0000256" key="3">
    <source>
        <dbReference type="ARBA" id="ARBA00022741"/>
    </source>
</evidence>
<dbReference type="Pfam" id="PF00069">
    <property type="entry name" value="Pkinase"/>
    <property type="match status" value="1"/>
</dbReference>
<evidence type="ECO:0000256" key="1">
    <source>
        <dbReference type="ARBA" id="ARBA00022527"/>
    </source>
</evidence>
<dbReference type="Gene3D" id="1.10.510.10">
    <property type="entry name" value="Transferase(Phosphotransferase) domain 1"/>
    <property type="match status" value="1"/>
</dbReference>
<accession>A0A177B8R1</accession>
<dbReference type="EMBL" id="LWCA01000121">
    <property type="protein sequence ID" value="OAF70689.1"/>
    <property type="molecule type" value="Genomic_DNA"/>
</dbReference>
<reference evidence="7 8" key="1">
    <citation type="submission" date="2016-04" db="EMBL/GenBank/DDBJ databases">
        <title>The genome of Intoshia linei affirms orthonectids as highly simplified spiralians.</title>
        <authorList>
            <person name="Mikhailov K.V."/>
            <person name="Slusarev G.S."/>
            <person name="Nikitin M.A."/>
            <person name="Logacheva M.D."/>
            <person name="Penin A."/>
            <person name="Aleoshin V."/>
            <person name="Panchin Y.V."/>
        </authorList>
    </citation>
    <scope>NUCLEOTIDE SEQUENCE [LARGE SCALE GENOMIC DNA]</scope>
    <source>
        <strain evidence="7">Intl2013</strain>
        <tissue evidence="7">Whole animal</tissue>
    </source>
</reference>
<keyword evidence="5" id="KW-0067">ATP-binding</keyword>
<keyword evidence="8" id="KW-1185">Reference proteome</keyword>
<evidence type="ECO:0000256" key="5">
    <source>
        <dbReference type="ARBA" id="ARBA00022840"/>
    </source>
</evidence>
<dbReference type="SUPFAM" id="SSF56112">
    <property type="entry name" value="Protein kinase-like (PK-like)"/>
    <property type="match status" value="1"/>
</dbReference>
<keyword evidence="3" id="KW-0547">Nucleotide-binding</keyword>
<dbReference type="GO" id="GO:0007094">
    <property type="term" value="P:mitotic spindle assembly checkpoint signaling"/>
    <property type="evidence" value="ECO:0007669"/>
    <property type="project" value="TreeGrafter"/>
</dbReference>
<dbReference type="GO" id="GO:0004674">
    <property type="term" value="F:protein serine/threonine kinase activity"/>
    <property type="evidence" value="ECO:0007669"/>
    <property type="project" value="UniProtKB-KW"/>
</dbReference>
<dbReference type="PANTHER" id="PTHR22974">
    <property type="entry name" value="MIXED LINEAGE PROTEIN KINASE"/>
    <property type="match status" value="1"/>
</dbReference>
<dbReference type="GO" id="GO:0005524">
    <property type="term" value="F:ATP binding"/>
    <property type="evidence" value="ECO:0007669"/>
    <property type="project" value="UniProtKB-KW"/>
</dbReference>
<dbReference type="Proteomes" id="UP000078046">
    <property type="component" value="Unassembled WGS sequence"/>
</dbReference>
<evidence type="ECO:0000256" key="2">
    <source>
        <dbReference type="ARBA" id="ARBA00022679"/>
    </source>
</evidence>
<organism evidence="7 8">
    <name type="scientific">Intoshia linei</name>
    <dbReference type="NCBI Taxonomy" id="1819745"/>
    <lineage>
        <taxon>Eukaryota</taxon>
        <taxon>Metazoa</taxon>
        <taxon>Spiralia</taxon>
        <taxon>Lophotrochozoa</taxon>
        <taxon>Mesozoa</taxon>
        <taxon>Orthonectida</taxon>
        <taxon>Rhopaluridae</taxon>
        <taxon>Intoshia</taxon>
    </lineage>
</organism>
<dbReference type="GO" id="GO:0000776">
    <property type="term" value="C:kinetochore"/>
    <property type="evidence" value="ECO:0007669"/>
    <property type="project" value="TreeGrafter"/>
</dbReference>
<dbReference type="OrthoDB" id="20524at2759"/>
<evidence type="ECO:0000313" key="7">
    <source>
        <dbReference type="EMBL" id="OAF70689.1"/>
    </source>
</evidence>
<protein>
    <recommendedName>
        <fullName evidence="6">Protein kinase domain-containing protein</fullName>
    </recommendedName>
</protein>
<comment type="caution">
    <text evidence="7">The sequence shown here is derived from an EMBL/GenBank/DDBJ whole genome shotgun (WGS) entry which is preliminary data.</text>
</comment>
<evidence type="ECO:0000256" key="4">
    <source>
        <dbReference type="ARBA" id="ARBA00022777"/>
    </source>
</evidence>
<sequence>MENEENITKKSKNEYYRKKYITDTPKMPISLMMNDTFEIPSNEPNISQNVHCDSFTDFNYAVEEREISRILPDTDYYKFSFENVENLLGKSLNLNNKKYIILKEIAKGGFSVVYSALNEQMESVAVKHMKLNNFDEIRIRKSFEEIEFLKILRHSKHVINLIDYYVNDTGKEIYIILEKGYADLEQILLKDYSINGGCFKYNSNGKPIGIRRRRPNEVLNSTFRHWIWYQMVLCVHSIHEFGIIHGDIKPSNFIMCGYTLKLIDFGLSFTMEDDNPTGCHNNECGTLAYMSPESIQSANPEFVRRHSDDSKNTSLYNKSTSENDTRIGAYSDIWSLGIILYRITYGCTPFDHLGNEYVIIAKTIINKSKPIIFDKINNLKLMSLIQSCLDRSTHNRPTSTQLMNHSYMECPNSHSETGI</sequence>
<dbReference type="AlphaFoldDB" id="A0A177B8R1"/>
<dbReference type="SMART" id="SM00220">
    <property type="entry name" value="S_TKc"/>
    <property type="match status" value="1"/>
</dbReference>
<evidence type="ECO:0000313" key="8">
    <source>
        <dbReference type="Proteomes" id="UP000078046"/>
    </source>
</evidence>
<gene>
    <name evidence="7" type="ORF">A3Q56_01536</name>
</gene>
<dbReference type="InterPro" id="IPR000719">
    <property type="entry name" value="Prot_kinase_dom"/>
</dbReference>